<evidence type="ECO:0000313" key="4">
    <source>
        <dbReference type="Proteomes" id="UP000321577"/>
    </source>
</evidence>
<keyword evidence="2" id="KW-0413">Isomerase</keyword>
<dbReference type="GO" id="GO:0016853">
    <property type="term" value="F:isomerase activity"/>
    <property type="evidence" value="ECO:0007669"/>
    <property type="project" value="UniProtKB-KW"/>
</dbReference>
<comment type="caution">
    <text evidence="3">The sequence shown here is derived from an EMBL/GenBank/DDBJ whole genome shotgun (WGS) entry which is preliminary data.</text>
</comment>
<dbReference type="InterPro" id="IPR012341">
    <property type="entry name" value="6hp_glycosidase-like_sf"/>
</dbReference>
<accession>A0A512M8B7</accession>
<dbReference type="RefSeq" id="WP_146850558.1">
    <property type="nucleotide sequence ID" value="NZ_BKAG01000013.1"/>
</dbReference>
<dbReference type="GO" id="GO:0005975">
    <property type="term" value="P:carbohydrate metabolic process"/>
    <property type="evidence" value="ECO:0007669"/>
    <property type="project" value="InterPro"/>
</dbReference>
<dbReference type="OrthoDB" id="5141876at2"/>
<keyword evidence="4" id="KW-1185">Reference proteome</keyword>
<dbReference type="EMBL" id="BKAG01000013">
    <property type="protein sequence ID" value="GEP42980.1"/>
    <property type="molecule type" value="Genomic_DNA"/>
</dbReference>
<dbReference type="AlphaFoldDB" id="A0A512M8B7"/>
<evidence type="ECO:0000256" key="1">
    <source>
        <dbReference type="ARBA" id="ARBA00008558"/>
    </source>
</evidence>
<organism evidence="3 4">
    <name type="scientific">Brevifollis gellanilyticus</name>
    <dbReference type="NCBI Taxonomy" id="748831"/>
    <lineage>
        <taxon>Bacteria</taxon>
        <taxon>Pseudomonadati</taxon>
        <taxon>Verrucomicrobiota</taxon>
        <taxon>Verrucomicrobiia</taxon>
        <taxon>Verrucomicrobiales</taxon>
        <taxon>Verrucomicrobiaceae</taxon>
    </lineage>
</organism>
<sequence length="400" mass="46327">MSYLTDPARRAELHSFYRAALVDDVMPFWLKHGMDPEHDGIFTCVDRDGSLLDCDKSLWFQGRAGWMFATLFNTVEKKRDYFDAAGSCVDFLDKHGYATDGKLFFTVTREGKPLRMRRYVFSEAFASIAHAAYAKATGDEHYRELALKDFAFYMKHSFEPGVMTPKVNQETRPMIGLGPLMIGIVTAQELRANLGHFEHAGRTATEWIDRFIFEVQRLFWKPDLNVLMETVAPDGSIIEHAEGRLLNPGHAIECAWFILHEGKLRGEKSYIQLGLKILDAMWERGWDQMNGGLLYYRDLHDKPVLEYWQDMKFWWPHCEGIIATALAYELTQDPKYAAWHAAVHDWSFQHFADPKYGEWYGWLHRDGRVSQPAKGSLFKGPFHLPRALWYVSELLKLEKA</sequence>
<dbReference type="Gene3D" id="1.50.10.10">
    <property type="match status" value="1"/>
</dbReference>
<dbReference type="Proteomes" id="UP000321577">
    <property type="component" value="Unassembled WGS sequence"/>
</dbReference>
<dbReference type="FunFam" id="1.50.10.10:FF:000021">
    <property type="entry name" value="N-acylglucosamine 2-epimerase"/>
    <property type="match status" value="1"/>
</dbReference>
<dbReference type="PANTHER" id="PTHR15108">
    <property type="entry name" value="N-ACYLGLUCOSAMINE-2-EPIMERASE"/>
    <property type="match status" value="1"/>
</dbReference>
<dbReference type="InterPro" id="IPR010819">
    <property type="entry name" value="AGE/CE"/>
</dbReference>
<dbReference type="SUPFAM" id="SSF48208">
    <property type="entry name" value="Six-hairpin glycosidases"/>
    <property type="match status" value="1"/>
</dbReference>
<protein>
    <submittedName>
        <fullName evidence="3">N-acylglucosamine 2-epimerase</fullName>
    </submittedName>
</protein>
<reference evidence="3 4" key="1">
    <citation type="submission" date="2019-07" db="EMBL/GenBank/DDBJ databases">
        <title>Whole genome shotgun sequence of Brevifollis gellanilyticus NBRC 108608.</title>
        <authorList>
            <person name="Hosoyama A."/>
            <person name="Uohara A."/>
            <person name="Ohji S."/>
            <person name="Ichikawa N."/>
        </authorList>
    </citation>
    <scope>NUCLEOTIDE SEQUENCE [LARGE SCALE GENOMIC DNA]</scope>
    <source>
        <strain evidence="3 4">NBRC 108608</strain>
    </source>
</reference>
<name>A0A512M8B7_9BACT</name>
<dbReference type="InterPro" id="IPR008928">
    <property type="entry name" value="6-hairpin_glycosidase_sf"/>
</dbReference>
<comment type="similarity">
    <text evidence="1">Belongs to the N-acylglucosamine 2-epimerase family.</text>
</comment>
<gene>
    <name evidence="3" type="ORF">BGE01nite_22710</name>
</gene>
<evidence type="ECO:0000313" key="3">
    <source>
        <dbReference type="EMBL" id="GEP42980.1"/>
    </source>
</evidence>
<dbReference type="Pfam" id="PF07221">
    <property type="entry name" value="GlcNAc_2-epim"/>
    <property type="match status" value="1"/>
</dbReference>
<evidence type="ECO:0000256" key="2">
    <source>
        <dbReference type="ARBA" id="ARBA00023235"/>
    </source>
</evidence>
<proteinExistence type="inferred from homology"/>